<protein>
    <submittedName>
        <fullName evidence="1">Uncharacterized protein</fullName>
    </submittedName>
</protein>
<organism evidence="1 2">
    <name type="scientific">Sphingomonas lenta</name>
    <dbReference type="NCBI Taxonomy" id="1141887"/>
    <lineage>
        <taxon>Bacteria</taxon>
        <taxon>Pseudomonadati</taxon>
        <taxon>Pseudomonadota</taxon>
        <taxon>Alphaproteobacteria</taxon>
        <taxon>Sphingomonadales</taxon>
        <taxon>Sphingomonadaceae</taxon>
        <taxon>Sphingomonas</taxon>
    </lineage>
</organism>
<dbReference type="Proteomes" id="UP000218151">
    <property type="component" value="Unassembled WGS sequence"/>
</dbReference>
<gene>
    <name evidence="1" type="ORF">CKY28_03330</name>
</gene>
<accession>A0A2A2SGQ2</accession>
<evidence type="ECO:0000313" key="1">
    <source>
        <dbReference type="EMBL" id="PAX08437.1"/>
    </source>
</evidence>
<keyword evidence="2" id="KW-1185">Reference proteome</keyword>
<reference evidence="2" key="1">
    <citation type="submission" date="2017-09" db="EMBL/GenBank/DDBJ databases">
        <authorList>
            <person name="Feng G."/>
            <person name="Zhu H."/>
        </authorList>
    </citation>
    <scope>NUCLEOTIDE SEQUENCE [LARGE SCALE GENOMIC DNA]</scope>
    <source>
        <strain evidence="2">1PNM-20</strain>
    </source>
</reference>
<dbReference type="AlphaFoldDB" id="A0A2A2SGQ2"/>
<dbReference type="EMBL" id="NSLI01000002">
    <property type="protein sequence ID" value="PAX08437.1"/>
    <property type="molecule type" value="Genomic_DNA"/>
</dbReference>
<dbReference type="OrthoDB" id="5402191at2"/>
<dbReference type="RefSeq" id="WP_095996947.1">
    <property type="nucleotide sequence ID" value="NZ_NSLI01000002.1"/>
</dbReference>
<evidence type="ECO:0000313" key="2">
    <source>
        <dbReference type="Proteomes" id="UP000218151"/>
    </source>
</evidence>
<name>A0A2A2SGQ2_9SPHN</name>
<sequence>MRALALLLALAACGREEAGTPEGEAAIAQAEAAPRVACAKGSAELGPNCTVERAQGEDGLTLTLRHPDGAFRRLLVTTDGRGVVAADGAEPARVTVTGANEIDVAVADERYRLPATVQGQSPAR</sequence>
<comment type="caution">
    <text evidence="1">The sequence shown here is derived from an EMBL/GenBank/DDBJ whole genome shotgun (WGS) entry which is preliminary data.</text>
</comment>
<proteinExistence type="predicted"/>